<dbReference type="InterPro" id="IPR042229">
    <property type="entry name" value="Listeria/Bacterioides_rpt_sf"/>
</dbReference>
<dbReference type="EMBL" id="CP034562">
    <property type="protein sequence ID" value="AZQ62496.1"/>
    <property type="molecule type" value="Genomic_DNA"/>
</dbReference>
<dbReference type="PANTHER" id="PTHR45661:SF3">
    <property type="entry name" value="IG-LIKE DOMAIN-CONTAINING PROTEIN"/>
    <property type="match status" value="1"/>
</dbReference>
<organism evidence="4 5">
    <name type="scientific">Flammeovirga pectinis</name>
    <dbReference type="NCBI Taxonomy" id="2494373"/>
    <lineage>
        <taxon>Bacteria</taxon>
        <taxon>Pseudomonadati</taxon>
        <taxon>Bacteroidota</taxon>
        <taxon>Cytophagia</taxon>
        <taxon>Cytophagales</taxon>
        <taxon>Flammeovirgaceae</taxon>
        <taxon>Flammeovirga</taxon>
    </lineage>
</organism>
<dbReference type="InterPro" id="IPR013378">
    <property type="entry name" value="InlB-like_B-rpt"/>
</dbReference>
<keyword evidence="5" id="KW-1185">Reference proteome</keyword>
<dbReference type="Pfam" id="PF13306">
    <property type="entry name" value="LRR_5"/>
    <property type="match status" value="5"/>
</dbReference>
<dbReference type="NCBIfam" id="TIGR04183">
    <property type="entry name" value="Por_Secre_tail"/>
    <property type="match status" value="1"/>
</dbReference>
<accession>A0A3S9P2Q4</accession>
<evidence type="ECO:0000313" key="4">
    <source>
        <dbReference type="EMBL" id="AZQ62496.1"/>
    </source>
</evidence>
<evidence type="ECO:0000256" key="2">
    <source>
        <dbReference type="SAM" id="SignalP"/>
    </source>
</evidence>
<dbReference type="InterPro" id="IPR032675">
    <property type="entry name" value="LRR_dom_sf"/>
</dbReference>
<dbReference type="KEGG" id="fll:EI427_09660"/>
<dbReference type="Pfam" id="PF18962">
    <property type="entry name" value="Por_Secre_tail"/>
    <property type="match status" value="1"/>
</dbReference>
<evidence type="ECO:0000313" key="5">
    <source>
        <dbReference type="Proteomes" id="UP000267268"/>
    </source>
</evidence>
<dbReference type="GO" id="GO:0030313">
    <property type="term" value="C:cell envelope"/>
    <property type="evidence" value="ECO:0007669"/>
    <property type="project" value="UniProtKB-SubCell"/>
</dbReference>
<sequence>MKTSKLFPFWMIVLLLAIVSKTYSQTTITIDDVSFDAVNGEITSYSGSATDIIIPESFNVNGTDVTVKSIRYYAFQSKGLTSVSFPNTITSLKFLSFAKNQLTSVTLPTGLTELGKGAFSSNNITEINGQPSNGLFLGLNEDGSEDNTQIVCYGGTATEIDFIPSTVTIIQSYAFAFSSLTSVEIPDGVVALHDGAFTENELTSLELPNSVTTFHSSVFAENKLTSVVISENLSKIGYYAFKDNLLESVVIPEGVTEIGVDAFNGNVLTTVSLPSTLKKIGYRAFQDNLIESVNFPSQLEEIEFNAFQNNMLSSITIPSSMIDIGSYAFTSNPLTSVTFEDDSHINTIGTNAFNSTETLAPIVLPTHTQTNFHSYVDSNIQAYNPGESITDFTLSYRSKIVETLSQDDVTFNTSTGSISSYKGIATDIIIPNSFTIDDVEYPINEISNYAFQRHDISSVVFPENLQKIGNSAFYQNNLTELFIPEGCEVGTSCFGYNDIKVFNFPESMTEIPSGCFSYCNFTEVTIPSTVKVIGSYAFSYNDIETLNLSEGIEEIGSGVFYLNDLTSVTIPNSVVMIGKQAFTRNQISEINIEISSTVLDGGAFSSNEITTVNGAPHNGLFYGRNDDGSINYTIIISYGGTEGVIDFLSDDVTEIDEYAFAYCSLTSVDLPNNLTNIGYYSFYSTGLNEIALHEGINYIGGGAFRYCRIKSIHFPKSIEYLGSRAFAYNSLTSITFESESNLKYLSSKTFEYSSLDDPIVLPTSVIPGFINYFDQDGTVYTAGSGFFNDEKGCFARYSKTITLEDVEFDETTGTIIEYTGLVTDIEIPESFTINDLDVNVKTIGLDAFNRKNLFSVAMPNTITTLEKNAFKNNSSMENVTLSSNLVTIGDDAFAGSIPDNGIDLPSTGIWHTYHSYNLGTEVTKIESGNSYKYNHRVYVVDFADYDDEVLKTETLMLASSATAPSTPNRTGYTFKEWDNDFNAITEDITVTAVYEINTYTVTFNDYNGTQLKTEDVNYETSATAPTSPERTGYTFKEWDNAFNAITEDITVTAVYEINTYTVTFNDYNGTQLKTEDVNYETSATAPTSPVRTGYTFKEWDNAFNAITENITVTAVYEINTYTITFNDYNGTQLKTEDVNYGTSATAPTSPVRTGYTFKEWDNAFNAITEDITVTAVYEINTYTVTFNDYNGTQLKTEDVNYETSATAPTSPVRTGYTFKEWDNAFNAITENITVTAVYEINTYTITFNDYNGTQLKTEDVNYGTSATAPTSPTRDNYIFIGWDIDFNSVNENLTITATYASSTYTVTFNDFDGSELKTEVVNYGESASAPSTSIRTGYTFTGWDIDFNTITEDITVTALYEINLYTVSFNDFNGTLLKSEIVVYGESATAPVNPTRIGYTFKEWDVTFNTIEKDLTVTATYEINTYTVSFNDFDGILLKIENVAYGESASAPSTSTRTGYTFTGWDVDFNSITENITVTAVYEINLYTVSFNDFDGTLLKTEIVVYGEAATAPVNPTRAGYTFKEWDLIFDAIEKDLTVTAVYDVLTSIDNYTEIKYSVYPNPVSTILNISITNDGQPHQISIYNISGQLVYSSKENKTITSINVANWNSGSYYLVVDKKGTKILKL</sequence>
<dbReference type="Pfam" id="PF09479">
    <property type="entry name" value="Flg_new"/>
    <property type="match status" value="10"/>
</dbReference>
<feature type="signal peptide" evidence="2">
    <location>
        <begin position="1"/>
        <end position="24"/>
    </location>
</feature>
<keyword evidence="2" id="KW-0732">Signal</keyword>
<evidence type="ECO:0000256" key="1">
    <source>
        <dbReference type="ARBA" id="ARBA00004196"/>
    </source>
</evidence>
<dbReference type="PANTHER" id="PTHR45661">
    <property type="entry name" value="SURFACE ANTIGEN"/>
    <property type="match status" value="1"/>
</dbReference>
<dbReference type="InterPro" id="IPR026906">
    <property type="entry name" value="LRR_5"/>
</dbReference>
<dbReference type="Gene3D" id="3.80.10.10">
    <property type="entry name" value="Ribonuclease Inhibitor"/>
    <property type="match status" value="7"/>
</dbReference>
<dbReference type="InterPro" id="IPR053139">
    <property type="entry name" value="Surface_bspA-like"/>
</dbReference>
<comment type="subcellular location">
    <subcellularLocation>
        <location evidence="1">Cell envelope</location>
    </subcellularLocation>
</comment>
<evidence type="ECO:0000259" key="3">
    <source>
        <dbReference type="Pfam" id="PF18962"/>
    </source>
</evidence>
<proteinExistence type="predicted"/>
<dbReference type="Gene3D" id="2.60.40.4270">
    <property type="entry name" value="Listeria-Bacteroides repeat domain"/>
    <property type="match status" value="9"/>
</dbReference>
<dbReference type="RefSeq" id="WP_126614056.1">
    <property type="nucleotide sequence ID" value="NZ_CP034562.1"/>
</dbReference>
<dbReference type="OrthoDB" id="1488838at2"/>
<reference evidence="4 5" key="1">
    <citation type="submission" date="2018-12" db="EMBL/GenBank/DDBJ databases">
        <title>Flammeovirga pectinis sp. nov., isolated from the gut of the Korean scallop, Patinopecten yessoensis.</title>
        <authorList>
            <person name="Bae J.-W."/>
            <person name="Jeong Y.-S."/>
            <person name="Kang W."/>
        </authorList>
    </citation>
    <scope>NUCLEOTIDE SEQUENCE [LARGE SCALE GENOMIC DNA]</scope>
    <source>
        <strain evidence="4 5">L12M1</strain>
    </source>
</reference>
<name>A0A3S9P2Q4_9BACT</name>
<protein>
    <submittedName>
        <fullName evidence="4">T9SS type A sorting domain-containing protein</fullName>
    </submittedName>
</protein>
<feature type="chain" id="PRO_5019272867" evidence="2">
    <location>
        <begin position="25"/>
        <end position="1627"/>
    </location>
</feature>
<dbReference type="Proteomes" id="UP000267268">
    <property type="component" value="Chromosome 1"/>
</dbReference>
<dbReference type="InterPro" id="IPR026444">
    <property type="entry name" value="Secre_tail"/>
</dbReference>
<gene>
    <name evidence="4" type="ORF">EI427_09660</name>
</gene>
<feature type="domain" description="Secretion system C-terminal sorting" evidence="3">
    <location>
        <begin position="1559"/>
        <end position="1624"/>
    </location>
</feature>